<dbReference type="Pfam" id="PF13377">
    <property type="entry name" value="Peripla_BP_3"/>
    <property type="match status" value="1"/>
</dbReference>
<dbReference type="InterPro" id="IPR028082">
    <property type="entry name" value="Peripla_BP_I"/>
</dbReference>
<feature type="domain" description="HTH lacI-type" evidence="4">
    <location>
        <begin position="1"/>
        <end position="55"/>
    </location>
</feature>
<dbReference type="AlphaFoldDB" id="A0AA37UWC2"/>
<dbReference type="PANTHER" id="PTHR30146">
    <property type="entry name" value="LACI-RELATED TRANSCRIPTIONAL REPRESSOR"/>
    <property type="match status" value="1"/>
</dbReference>
<dbReference type="PROSITE" id="PS50932">
    <property type="entry name" value="HTH_LACI_2"/>
    <property type="match status" value="1"/>
</dbReference>
<evidence type="ECO:0000256" key="2">
    <source>
        <dbReference type="ARBA" id="ARBA00023125"/>
    </source>
</evidence>
<keyword evidence="3" id="KW-0804">Transcription</keyword>
<comment type="caution">
    <text evidence="5">The sequence shown here is derived from an EMBL/GenBank/DDBJ whole genome shotgun (WGS) entry which is preliminary data.</text>
</comment>
<dbReference type="PANTHER" id="PTHR30146:SF109">
    <property type="entry name" value="HTH-TYPE TRANSCRIPTIONAL REGULATOR GALS"/>
    <property type="match status" value="1"/>
</dbReference>
<dbReference type="GO" id="GO:0003700">
    <property type="term" value="F:DNA-binding transcription factor activity"/>
    <property type="evidence" value="ECO:0007669"/>
    <property type="project" value="TreeGrafter"/>
</dbReference>
<dbReference type="RefSeq" id="WP_284248901.1">
    <property type="nucleotide sequence ID" value="NZ_BSUM01000001.1"/>
</dbReference>
<dbReference type="InterPro" id="IPR000843">
    <property type="entry name" value="HTH_LacI"/>
</dbReference>
<proteinExistence type="predicted"/>
<dbReference type="InterPro" id="IPR010982">
    <property type="entry name" value="Lambda_DNA-bd_dom_sf"/>
</dbReference>
<dbReference type="CDD" id="cd01392">
    <property type="entry name" value="HTH_LacI"/>
    <property type="match status" value="1"/>
</dbReference>
<accession>A0AA37UWC2</accession>
<keyword evidence="2" id="KW-0238">DNA-binding</keyword>
<evidence type="ECO:0000256" key="1">
    <source>
        <dbReference type="ARBA" id="ARBA00023015"/>
    </source>
</evidence>
<evidence type="ECO:0000259" key="4">
    <source>
        <dbReference type="PROSITE" id="PS50932"/>
    </source>
</evidence>
<organism evidence="5 6">
    <name type="scientific">Litorihabitans aurantiacus</name>
    <dbReference type="NCBI Taxonomy" id="1930061"/>
    <lineage>
        <taxon>Bacteria</taxon>
        <taxon>Bacillati</taxon>
        <taxon>Actinomycetota</taxon>
        <taxon>Actinomycetes</taxon>
        <taxon>Micrococcales</taxon>
        <taxon>Beutenbergiaceae</taxon>
        <taxon>Litorihabitans</taxon>
    </lineage>
</organism>
<dbReference type="Gene3D" id="1.10.260.40">
    <property type="entry name" value="lambda repressor-like DNA-binding domains"/>
    <property type="match status" value="1"/>
</dbReference>
<evidence type="ECO:0000313" key="6">
    <source>
        <dbReference type="Proteomes" id="UP001157161"/>
    </source>
</evidence>
<dbReference type="GO" id="GO:0000976">
    <property type="term" value="F:transcription cis-regulatory region binding"/>
    <property type="evidence" value="ECO:0007669"/>
    <property type="project" value="TreeGrafter"/>
</dbReference>
<dbReference type="SUPFAM" id="SSF53822">
    <property type="entry name" value="Periplasmic binding protein-like I"/>
    <property type="match status" value="1"/>
</dbReference>
<dbReference type="EMBL" id="BSUM01000001">
    <property type="protein sequence ID" value="GMA30322.1"/>
    <property type="molecule type" value="Genomic_DNA"/>
</dbReference>
<dbReference type="InterPro" id="IPR046335">
    <property type="entry name" value="LacI/GalR-like_sensor"/>
</dbReference>
<dbReference type="CDD" id="cd06288">
    <property type="entry name" value="PBP1_sucrose_transcription_regulator"/>
    <property type="match status" value="1"/>
</dbReference>
<dbReference type="Gene3D" id="3.40.50.2300">
    <property type="match status" value="2"/>
</dbReference>
<dbReference type="Pfam" id="PF00356">
    <property type="entry name" value="LacI"/>
    <property type="match status" value="1"/>
</dbReference>
<sequence>MNDVARAAGVSQATVSFVLNDRRDIPVAPATRQRVLEAASTLRYRTDRRAQELRIGRSTTIGVVSHGVASHPFAGSILRGLQREALRRSHAVMVIDVDVEATAADVTDAVAGLVDRGVGAVVHASAGTRPVQIGDVDGAVRTAFVACWPADGSAPGEALLLPDDRGGGRAVAAHVLGLGHRSIAFLGGPARDHARRERERGLDEALGLAGLPLDSVRRFDGDYGTRSGYRLAARVLEGDDRPSALLCGNDQMALGAYLAARDLGLRVPHDLSIAGYDDQEALANQLVPELSTVALPHDALGARAAEILIGDPPPEPVTEFVECEVVVRESTSPPPLNTY</sequence>
<protein>
    <submittedName>
        <fullName evidence="5">LacI family transcriptional regulator</fullName>
    </submittedName>
</protein>
<name>A0AA37UWC2_9MICO</name>
<dbReference type="SMART" id="SM00354">
    <property type="entry name" value="HTH_LACI"/>
    <property type="match status" value="1"/>
</dbReference>
<evidence type="ECO:0000313" key="5">
    <source>
        <dbReference type="EMBL" id="GMA30322.1"/>
    </source>
</evidence>
<dbReference type="SUPFAM" id="SSF47413">
    <property type="entry name" value="lambda repressor-like DNA-binding domains"/>
    <property type="match status" value="1"/>
</dbReference>
<gene>
    <name evidence="5" type="ORF">GCM10025875_03140</name>
</gene>
<evidence type="ECO:0000256" key="3">
    <source>
        <dbReference type="ARBA" id="ARBA00023163"/>
    </source>
</evidence>
<keyword evidence="1" id="KW-0805">Transcription regulation</keyword>
<reference evidence="5" key="1">
    <citation type="journal article" date="2014" name="Int. J. Syst. Evol. Microbiol.">
        <title>Complete genome sequence of Corynebacterium casei LMG S-19264T (=DSM 44701T), isolated from a smear-ripened cheese.</title>
        <authorList>
            <consortium name="US DOE Joint Genome Institute (JGI-PGF)"/>
            <person name="Walter F."/>
            <person name="Albersmeier A."/>
            <person name="Kalinowski J."/>
            <person name="Ruckert C."/>
        </authorList>
    </citation>
    <scope>NUCLEOTIDE SEQUENCE</scope>
    <source>
        <strain evidence="5">NBRC 112290</strain>
    </source>
</reference>
<dbReference type="PROSITE" id="PS00356">
    <property type="entry name" value="HTH_LACI_1"/>
    <property type="match status" value="1"/>
</dbReference>
<reference evidence="5" key="2">
    <citation type="submission" date="2023-02" db="EMBL/GenBank/DDBJ databases">
        <authorList>
            <person name="Sun Q."/>
            <person name="Mori K."/>
        </authorList>
    </citation>
    <scope>NUCLEOTIDE SEQUENCE</scope>
    <source>
        <strain evidence="5">NBRC 112290</strain>
    </source>
</reference>
<keyword evidence="6" id="KW-1185">Reference proteome</keyword>
<dbReference type="Proteomes" id="UP001157161">
    <property type="component" value="Unassembled WGS sequence"/>
</dbReference>